<dbReference type="SUPFAM" id="SSF51735">
    <property type="entry name" value="NAD(P)-binding Rossmann-fold domains"/>
    <property type="match status" value="1"/>
</dbReference>
<dbReference type="Gene3D" id="3.30.1780.10">
    <property type="entry name" value="ornithine cyclodeaminase, domain 1"/>
    <property type="match status" value="1"/>
</dbReference>
<dbReference type="AlphaFoldDB" id="A0A5J6GC32"/>
<protein>
    <submittedName>
        <fullName evidence="2">Ornithine cyclodeaminase family protein</fullName>
    </submittedName>
</protein>
<dbReference type="InterPro" id="IPR036291">
    <property type="entry name" value="NAD(P)-bd_dom_sf"/>
</dbReference>
<gene>
    <name evidence="2" type="ORF">CP970_07810</name>
</gene>
<dbReference type="Gene3D" id="3.40.50.720">
    <property type="entry name" value="NAD(P)-binding Rossmann-like Domain"/>
    <property type="match status" value="1"/>
</dbReference>
<dbReference type="Proteomes" id="UP000325529">
    <property type="component" value="Chromosome"/>
</dbReference>
<dbReference type="PANTHER" id="PTHR13812">
    <property type="entry name" value="KETIMINE REDUCTASE MU-CRYSTALLIN"/>
    <property type="match status" value="1"/>
</dbReference>
<accession>A0A5J6GC32</accession>
<dbReference type="PIRSF" id="PIRSF001439">
    <property type="entry name" value="CryM"/>
    <property type="match status" value="1"/>
</dbReference>
<dbReference type="OrthoDB" id="4311033at2"/>
<dbReference type="GO" id="GO:0005737">
    <property type="term" value="C:cytoplasm"/>
    <property type="evidence" value="ECO:0007669"/>
    <property type="project" value="TreeGrafter"/>
</dbReference>
<dbReference type="InterPro" id="IPR023401">
    <property type="entry name" value="ODC_N"/>
</dbReference>
<sequence>MKAHSSHHSHHSHHSHDEGGSRPGTAVQIDAGTLARLVPMSAAVDALETVLASGFDPEAEPPRGVVEVPGGQLLLMPSATASYAGVKIATVTPANADRGLPRIQGLYLLLDGVTHTPLALLDGIALTSLRTPAVSGVAIRQLAVPGAERLLVFGTGPQAWGHVEAVRAVRPGLRHVDVVARDAGRVAAFVDRCRADGLGAAAAVPQDVAHADIVCCCTTAREPLFDSSLLPDHATVAAVGSHEPDAREVDAALVGRATVVAESREVAGRECGDLVLAVGEGAFDMARLHTLDALVRGEVKGEEGRPRLFKSAGMAWEDLAVAAAAYEARDALG</sequence>
<dbReference type="PANTHER" id="PTHR13812:SF19">
    <property type="entry name" value="KETIMINE REDUCTASE MU-CRYSTALLIN"/>
    <property type="match status" value="1"/>
</dbReference>
<dbReference type="EMBL" id="CP023699">
    <property type="protein sequence ID" value="QEU90816.1"/>
    <property type="molecule type" value="Genomic_DNA"/>
</dbReference>
<feature type="compositionally biased region" description="Basic residues" evidence="1">
    <location>
        <begin position="1"/>
        <end position="14"/>
    </location>
</feature>
<evidence type="ECO:0000256" key="1">
    <source>
        <dbReference type="SAM" id="MobiDB-lite"/>
    </source>
</evidence>
<name>A0A5J6GC32_STRKN</name>
<dbReference type="KEGG" id="ska:CP970_07810"/>
<reference evidence="2 3" key="1">
    <citation type="submission" date="2017-09" db="EMBL/GenBank/DDBJ databases">
        <authorList>
            <person name="Lee N."/>
            <person name="Cho B.-K."/>
        </authorList>
    </citation>
    <scope>NUCLEOTIDE SEQUENCE [LARGE SCALE GENOMIC DNA]</scope>
    <source>
        <strain evidence="2 3">ATCC 12853</strain>
    </source>
</reference>
<evidence type="ECO:0000313" key="3">
    <source>
        <dbReference type="Proteomes" id="UP000325529"/>
    </source>
</evidence>
<dbReference type="Pfam" id="PF02423">
    <property type="entry name" value="OCD_Mu_crystall"/>
    <property type="match status" value="1"/>
</dbReference>
<dbReference type="RefSeq" id="WP_079044057.1">
    <property type="nucleotide sequence ID" value="NZ_CP023699.1"/>
</dbReference>
<organism evidence="2 3">
    <name type="scientific">Streptomyces kanamyceticus</name>
    <dbReference type="NCBI Taxonomy" id="1967"/>
    <lineage>
        <taxon>Bacteria</taxon>
        <taxon>Bacillati</taxon>
        <taxon>Actinomycetota</taxon>
        <taxon>Actinomycetes</taxon>
        <taxon>Kitasatosporales</taxon>
        <taxon>Streptomycetaceae</taxon>
        <taxon>Streptomyces</taxon>
    </lineage>
</organism>
<feature type="region of interest" description="Disordered" evidence="1">
    <location>
        <begin position="1"/>
        <end position="26"/>
    </location>
</feature>
<dbReference type="InterPro" id="IPR003462">
    <property type="entry name" value="ODC_Mu_crystall"/>
</dbReference>
<proteinExistence type="predicted"/>
<evidence type="ECO:0000313" key="2">
    <source>
        <dbReference type="EMBL" id="QEU90816.1"/>
    </source>
</evidence>
<keyword evidence="3" id="KW-1185">Reference proteome</keyword>